<evidence type="ECO:0000256" key="5">
    <source>
        <dbReference type="ARBA" id="ARBA00023136"/>
    </source>
</evidence>
<name>A0A1I3VVL9_9BACT</name>
<dbReference type="OrthoDB" id="9808633at2"/>
<dbReference type="Proteomes" id="UP000198635">
    <property type="component" value="Unassembled WGS sequence"/>
</dbReference>
<comment type="subcellular location">
    <subcellularLocation>
        <location evidence="1">Cell inner membrane</location>
    </subcellularLocation>
</comment>
<dbReference type="GO" id="GO:0005886">
    <property type="term" value="C:plasma membrane"/>
    <property type="evidence" value="ECO:0007669"/>
    <property type="project" value="UniProtKB-SubCell"/>
</dbReference>
<keyword evidence="9" id="KW-1185">Reference proteome</keyword>
<feature type="transmembrane region" description="Helical" evidence="7">
    <location>
        <begin position="27"/>
        <end position="45"/>
    </location>
</feature>
<evidence type="ECO:0000256" key="6">
    <source>
        <dbReference type="ARBA" id="ARBA00023315"/>
    </source>
</evidence>
<evidence type="ECO:0000313" key="9">
    <source>
        <dbReference type="Proteomes" id="UP000198635"/>
    </source>
</evidence>
<evidence type="ECO:0000256" key="7">
    <source>
        <dbReference type="SAM" id="Phobius"/>
    </source>
</evidence>
<evidence type="ECO:0000256" key="4">
    <source>
        <dbReference type="ARBA" id="ARBA00022679"/>
    </source>
</evidence>
<dbReference type="EMBL" id="FORX01000011">
    <property type="protein sequence ID" value="SFJ98181.1"/>
    <property type="molecule type" value="Genomic_DNA"/>
</dbReference>
<keyword evidence="2" id="KW-1003">Cell membrane</keyword>
<dbReference type="GO" id="GO:0016746">
    <property type="term" value="F:acyltransferase activity"/>
    <property type="evidence" value="ECO:0007669"/>
    <property type="project" value="UniProtKB-KW"/>
</dbReference>
<keyword evidence="5 7" id="KW-0472">Membrane</keyword>
<sequence>MTHQRWTSRSIGSRLQHGTFYLLLRTLGRRPAYVLLFFVVLWYTLRPMTRARSAPYLARRFPKAGRLQRLRHCFLLNWNFGLTLVDRAASGILGQISITASQGDEQALKTLLGEGHGLILLTGHFGCWQTSSAGLDGVKTPVHVLMHRAPDDIDRQHFEHAGTDAPFRIIDPCGYLGGSIEMLDALAKGHILGIMGDRTFGNDRNTVSVPFLGGDVRLPFSAYRLASVTGAPILVFFSSRIGPGQARHEVARIIRVPRGLGRTRENYLPYARQFALALEEMVKANPYQFFNFYDMWEN</sequence>
<dbReference type="PANTHER" id="PTHR30606">
    <property type="entry name" value="LIPID A BIOSYNTHESIS LAUROYL ACYLTRANSFERASE"/>
    <property type="match status" value="1"/>
</dbReference>
<keyword evidence="3" id="KW-0997">Cell inner membrane</keyword>
<dbReference type="PANTHER" id="PTHR30606:SF10">
    <property type="entry name" value="PHOSPHATIDYLINOSITOL MANNOSIDE ACYLTRANSFERASE"/>
    <property type="match status" value="1"/>
</dbReference>
<protein>
    <submittedName>
        <fullName evidence="8">Lipid A biosynthesis acyltransferase</fullName>
    </submittedName>
</protein>
<keyword evidence="4 8" id="KW-0808">Transferase</keyword>
<evidence type="ECO:0000313" key="8">
    <source>
        <dbReference type="EMBL" id="SFJ98181.1"/>
    </source>
</evidence>
<dbReference type="InterPro" id="IPR004960">
    <property type="entry name" value="LipA_acyltrans"/>
</dbReference>
<dbReference type="RefSeq" id="WP_092375500.1">
    <property type="nucleotide sequence ID" value="NZ_FORX01000011.1"/>
</dbReference>
<reference evidence="9" key="1">
    <citation type="submission" date="2016-10" db="EMBL/GenBank/DDBJ databases">
        <authorList>
            <person name="Varghese N."/>
            <person name="Submissions S."/>
        </authorList>
    </citation>
    <scope>NUCLEOTIDE SEQUENCE [LARGE SCALE GENOMIC DNA]</scope>
    <source>
        <strain evidence="9">DSM 5918</strain>
    </source>
</reference>
<accession>A0A1I3VVL9</accession>
<organism evidence="8 9">
    <name type="scientific">Desulfomicrobium apsheronum</name>
    <dbReference type="NCBI Taxonomy" id="52560"/>
    <lineage>
        <taxon>Bacteria</taxon>
        <taxon>Pseudomonadati</taxon>
        <taxon>Thermodesulfobacteriota</taxon>
        <taxon>Desulfovibrionia</taxon>
        <taxon>Desulfovibrionales</taxon>
        <taxon>Desulfomicrobiaceae</taxon>
        <taxon>Desulfomicrobium</taxon>
    </lineage>
</organism>
<keyword evidence="7" id="KW-0812">Transmembrane</keyword>
<dbReference type="CDD" id="cd07984">
    <property type="entry name" value="LPLAT_LABLAT-like"/>
    <property type="match status" value="1"/>
</dbReference>
<gene>
    <name evidence="8" type="ORF">SAMN04488082_11123</name>
</gene>
<dbReference type="AlphaFoldDB" id="A0A1I3VVL9"/>
<dbReference type="GO" id="GO:0009247">
    <property type="term" value="P:glycolipid biosynthetic process"/>
    <property type="evidence" value="ECO:0007669"/>
    <property type="project" value="UniProtKB-ARBA"/>
</dbReference>
<dbReference type="STRING" id="52560.SAMN04488082_11123"/>
<dbReference type="Pfam" id="PF03279">
    <property type="entry name" value="Lip_A_acyltrans"/>
    <property type="match status" value="1"/>
</dbReference>
<evidence type="ECO:0000256" key="3">
    <source>
        <dbReference type="ARBA" id="ARBA00022519"/>
    </source>
</evidence>
<keyword evidence="7" id="KW-1133">Transmembrane helix</keyword>
<evidence type="ECO:0000256" key="2">
    <source>
        <dbReference type="ARBA" id="ARBA00022475"/>
    </source>
</evidence>
<evidence type="ECO:0000256" key="1">
    <source>
        <dbReference type="ARBA" id="ARBA00004533"/>
    </source>
</evidence>
<proteinExistence type="predicted"/>
<keyword evidence="6 8" id="KW-0012">Acyltransferase</keyword>